<dbReference type="Proteomes" id="UP000185680">
    <property type="component" value="Chromosome"/>
</dbReference>
<evidence type="ECO:0000313" key="5">
    <source>
        <dbReference type="Proteomes" id="UP000185680"/>
    </source>
</evidence>
<dbReference type="InterPro" id="IPR000835">
    <property type="entry name" value="HTH_MarR-typ"/>
</dbReference>
<dbReference type="InterPro" id="IPR039422">
    <property type="entry name" value="MarR/SlyA-like"/>
</dbReference>
<accession>A0A162P3G3</accession>
<dbReference type="Gene3D" id="1.10.10.10">
    <property type="entry name" value="Winged helix-like DNA-binding domain superfamily/Winged helix DNA-binding domain"/>
    <property type="match status" value="1"/>
</dbReference>
<dbReference type="Proteomes" id="UP000185657">
    <property type="component" value="Unassembled WGS sequence"/>
</dbReference>
<dbReference type="EMBL" id="CP017476">
    <property type="protein sequence ID" value="AOW12037.1"/>
    <property type="molecule type" value="Genomic_DNA"/>
</dbReference>
<proteinExistence type="predicted"/>
<evidence type="ECO:0000259" key="1">
    <source>
        <dbReference type="PROSITE" id="PS50995"/>
    </source>
</evidence>
<dbReference type="Pfam" id="PF12802">
    <property type="entry name" value="MarR_2"/>
    <property type="match status" value="1"/>
</dbReference>
<dbReference type="AlphaFoldDB" id="A0A162P3G3"/>
<dbReference type="PANTHER" id="PTHR33164:SF43">
    <property type="entry name" value="HTH-TYPE TRANSCRIPTIONAL REPRESSOR YETL"/>
    <property type="match status" value="1"/>
</dbReference>
<evidence type="ECO:0000313" key="4">
    <source>
        <dbReference type="Proteomes" id="UP000185657"/>
    </source>
</evidence>
<dbReference type="EMBL" id="LVWD01000026">
    <property type="protein sequence ID" value="OAD40982.1"/>
    <property type="molecule type" value="Genomic_DNA"/>
</dbReference>
<dbReference type="GO" id="GO:0003700">
    <property type="term" value="F:DNA-binding transcription factor activity"/>
    <property type="evidence" value="ECO:0007669"/>
    <property type="project" value="InterPro"/>
</dbReference>
<dbReference type="SUPFAM" id="SSF46785">
    <property type="entry name" value="Winged helix' DNA-binding domain"/>
    <property type="match status" value="1"/>
</dbReference>
<dbReference type="PROSITE" id="PS50995">
    <property type="entry name" value="HTH_MARR_2"/>
    <property type="match status" value="1"/>
</dbReference>
<reference evidence="2 5" key="2">
    <citation type="submission" date="2016-10" db="EMBL/GenBank/DDBJ databases">
        <title>Hydorgenophaga sp. LPB0072 isolated from gastropod.</title>
        <authorList>
            <person name="Kim E."/>
            <person name="Yi H."/>
        </authorList>
    </citation>
    <scope>NUCLEOTIDE SEQUENCE [LARGE SCALE GENOMIC DNA]</scope>
    <source>
        <strain evidence="2 5">LPB0072</strain>
    </source>
</reference>
<dbReference type="KEGG" id="hyl:LPB072_03400"/>
<organism evidence="2 5">
    <name type="scientific">Hydrogenophaga crassostreae</name>
    <dbReference type="NCBI Taxonomy" id="1763535"/>
    <lineage>
        <taxon>Bacteria</taxon>
        <taxon>Pseudomonadati</taxon>
        <taxon>Pseudomonadota</taxon>
        <taxon>Betaproteobacteria</taxon>
        <taxon>Burkholderiales</taxon>
        <taxon>Comamonadaceae</taxon>
        <taxon>Hydrogenophaga</taxon>
    </lineage>
</organism>
<name>A0A162P3G3_9BURK</name>
<protein>
    <submittedName>
        <fullName evidence="2">MarR family transcriptional regulator</fullName>
    </submittedName>
</protein>
<evidence type="ECO:0000313" key="3">
    <source>
        <dbReference type="EMBL" id="OAD40982.1"/>
    </source>
</evidence>
<reference evidence="3 4" key="1">
    <citation type="submission" date="2016-02" db="EMBL/GenBank/DDBJ databases">
        <title>Draft genome sequence of Hydrogenophaga sp. LPB0072.</title>
        <authorList>
            <person name="Shin S.-K."/>
            <person name="Yi H."/>
        </authorList>
    </citation>
    <scope>NUCLEOTIDE SEQUENCE [LARGE SCALE GENOMIC DNA]</scope>
    <source>
        <strain evidence="3 4">LPB0072</strain>
    </source>
</reference>
<dbReference type="GO" id="GO:0006950">
    <property type="term" value="P:response to stress"/>
    <property type="evidence" value="ECO:0007669"/>
    <property type="project" value="TreeGrafter"/>
</dbReference>
<feature type="domain" description="HTH marR-type" evidence="1">
    <location>
        <begin position="16"/>
        <end position="150"/>
    </location>
</feature>
<gene>
    <name evidence="2" type="ORF">LPB072_03400</name>
    <name evidence="3" type="ORF">LPB72_13640</name>
</gene>
<dbReference type="PANTHER" id="PTHR33164">
    <property type="entry name" value="TRANSCRIPTIONAL REGULATOR, MARR FAMILY"/>
    <property type="match status" value="1"/>
</dbReference>
<sequence length="156" mass="17209">MPKSFDIVNQKSSGQDDDVLEAIHAVMHLYRSQKYKALRDGPHDVTHMDSKVLGFFGRRPGATQSDLAQQSGRDKAQLARLIKGLRDRGLLAAEADEADRRNLRLSLTAEGAALQRSLQQEAKRLSTTAVAGFSAQEVQALKALLDRVKRNLDTEA</sequence>
<dbReference type="InterPro" id="IPR036388">
    <property type="entry name" value="WH-like_DNA-bd_sf"/>
</dbReference>
<dbReference type="SMART" id="SM00347">
    <property type="entry name" value="HTH_MARR"/>
    <property type="match status" value="1"/>
</dbReference>
<evidence type="ECO:0000313" key="2">
    <source>
        <dbReference type="EMBL" id="AOW12037.1"/>
    </source>
</evidence>
<dbReference type="OrthoDB" id="188700at2"/>
<keyword evidence="4" id="KW-1185">Reference proteome</keyword>
<dbReference type="InterPro" id="IPR036390">
    <property type="entry name" value="WH_DNA-bd_sf"/>
</dbReference>
<dbReference type="PRINTS" id="PR00598">
    <property type="entry name" value="HTHMARR"/>
</dbReference>
<dbReference type="RefSeq" id="WP_066091592.1">
    <property type="nucleotide sequence ID" value="NZ_CP017476.1"/>
</dbReference>